<dbReference type="PANTHER" id="PTHR13832">
    <property type="entry name" value="PROTEIN PHOSPHATASE 2C"/>
    <property type="match status" value="1"/>
</dbReference>
<evidence type="ECO:0000313" key="2">
    <source>
        <dbReference type="EMBL" id="CAH0990152.1"/>
    </source>
</evidence>
<proteinExistence type="predicted"/>
<dbReference type="PROSITE" id="PS51746">
    <property type="entry name" value="PPM_2"/>
    <property type="match status" value="1"/>
</dbReference>
<organism evidence="2 3">
    <name type="scientific">Sinobacterium norvegicum</name>
    <dbReference type="NCBI Taxonomy" id="1641715"/>
    <lineage>
        <taxon>Bacteria</taxon>
        <taxon>Pseudomonadati</taxon>
        <taxon>Pseudomonadota</taxon>
        <taxon>Gammaproteobacteria</taxon>
        <taxon>Cellvibrionales</taxon>
        <taxon>Spongiibacteraceae</taxon>
        <taxon>Sinobacterium</taxon>
    </lineage>
</organism>
<dbReference type="EMBL" id="CAKLPX010000001">
    <property type="protein sequence ID" value="CAH0990152.1"/>
    <property type="molecule type" value="Genomic_DNA"/>
</dbReference>
<dbReference type="GO" id="GO:0004722">
    <property type="term" value="F:protein serine/threonine phosphatase activity"/>
    <property type="evidence" value="ECO:0007669"/>
    <property type="project" value="UniProtKB-EC"/>
</dbReference>
<protein>
    <submittedName>
        <fullName evidence="2">Protein phosphatase PrpC</fullName>
        <ecNumber evidence="2">3.1.3.16</ecNumber>
    </submittedName>
</protein>
<dbReference type="CDD" id="cd00143">
    <property type="entry name" value="PP2Cc"/>
    <property type="match status" value="1"/>
</dbReference>
<accession>A0ABM9AAI7</accession>
<dbReference type="NCBIfam" id="NF033484">
    <property type="entry name" value="Stp1_PP2C_phos"/>
    <property type="match status" value="1"/>
</dbReference>
<gene>
    <name evidence="2" type="primary">prpC</name>
    <name evidence="2" type="ORF">SIN8267_00237</name>
</gene>
<keyword evidence="3" id="KW-1185">Reference proteome</keyword>
<dbReference type="Pfam" id="PF13672">
    <property type="entry name" value="PP2C_2"/>
    <property type="match status" value="1"/>
</dbReference>
<dbReference type="InterPro" id="IPR036457">
    <property type="entry name" value="PPM-type-like_dom_sf"/>
</dbReference>
<dbReference type="RefSeq" id="WP_237442842.1">
    <property type="nucleotide sequence ID" value="NZ_CAKLPX010000001.1"/>
</dbReference>
<dbReference type="Gene3D" id="3.60.40.10">
    <property type="entry name" value="PPM-type phosphatase domain"/>
    <property type="match status" value="1"/>
</dbReference>
<dbReference type="SUPFAM" id="SSF81606">
    <property type="entry name" value="PP2C-like"/>
    <property type="match status" value="1"/>
</dbReference>
<dbReference type="PANTHER" id="PTHR13832:SF827">
    <property type="entry name" value="PROTEIN PHOSPHATASE 1L"/>
    <property type="match status" value="1"/>
</dbReference>
<dbReference type="SMART" id="SM00332">
    <property type="entry name" value="PP2Cc"/>
    <property type="match status" value="1"/>
</dbReference>
<dbReference type="Proteomes" id="UP000838100">
    <property type="component" value="Unassembled WGS sequence"/>
</dbReference>
<comment type="caution">
    <text evidence="2">The sequence shown here is derived from an EMBL/GenBank/DDBJ whole genome shotgun (WGS) entry which is preliminary data.</text>
</comment>
<evidence type="ECO:0000313" key="3">
    <source>
        <dbReference type="Proteomes" id="UP000838100"/>
    </source>
</evidence>
<dbReference type="InterPro" id="IPR015655">
    <property type="entry name" value="PP2C"/>
</dbReference>
<dbReference type="EC" id="3.1.3.16" evidence="2"/>
<feature type="domain" description="PPM-type phosphatase" evidence="1">
    <location>
        <begin position="8"/>
        <end position="257"/>
    </location>
</feature>
<sequence length="269" mass="29619">MLHRTHTAINGRSDIGQVRNENEDSINWYKHPSLPFSFLVIADGMGGYNGGALASQTAISVIEAELINLVSTTFFHCSPDQQAMILQTKLNQAIVAANSAILEKKKINPEFQHMGTTVVCAVIWQQHLLIGHIGDSRAYLWDKTGLRRLTRDDSVVQQMIDSGSLTEETARTCKVRNQLTKALGVDHSVTPTLNLFSINHDCILMLCSDGLTEYVTDASIEQLLANYRPALECCYRFINDANNAGGKDNISVGIAEISHAPQALTSELY</sequence>
<reference evidence="2" key="1">
    <citation type="submission" date="2021-12" db="EMBL/GenBank/DDBJ databases">
        <authorList>
            <person name="Rodrigo-Torres L."/>
            <person name="Arahal R. D."/>
            <person name="Lucena T."/>
        </authorList>
    </citation>
    <scope>NUCLEOTIDE SEQUENCE</scope>
    <source>
        <strain evidence="2">CECT 8267</strain>
    </source>
</reference>
<dbReference type="SMART" id="SM00331">
    <property type="entry name" value="PP2C_SIG"/>
    <property type="match status" value="1"/>
</dbReference>
<keyword evidence="2" id="KW-0378">Hydrolase</keyword>
<dbReference type="InterPro" id="IPR001932">
    <property type="entry name" value="PPM-type_phosphatase-like_dom"/>
</dbReference>
<name>A0ABM9AAI7_9GAMM</name>
<evidence type="ECO:0000259" key="1">
    <source>
        <dbReference type="PROSITE" id="PS51746"/>
    </source>
</evidence>